<evidence type="ECO:0000313" key="2">
    <source>
        <dbReference type="EMBL" id="MDG9732826.1"/>
    </source>
</evidence>
<feature type="compositionally biased region" description="Basic and acidic residues" evidence="1">
    <location>
        <begin position="1"/>
        <end position="10"/>
    </location>
</feature>
<comment type="caution">
    <text evidence="2">The sequence shown here is derived from an EMBL/GenBank/DDBJ whole genome shotgun (WGS) entry which is preliminary data.</text>
</comment>
<evidence type="ECO:0000256" key="1">
    <source>
        <dbReference type="SAM" id="MobiDB-lite"/>
    </source>
</evidence>
<feature type="region of interest" description="Disordered" evidence="1">
    <location>
        <begin position="1"/>
        <end position="24"/>
    </location>
</feature>
<accession>A0ABT6H9R7</accession>
<evidence type="ECO:0000313" key="3">
    <source>
        <dbReference type="Proteomes" id="UP001529201"/>
    </source>
</evidence>
<name>A0ABT6H9R7_LEUPS</name>
<dbReference type="Proteomes" id="UP001529201">
    <property type="component" value="Unassembled WGS sequence"/>
</dbReference>
<reference evidence="2 3" key="1">
    <citation type="submission" date="2023-02" db="EMBL/GenBank/DDBJ databases">
        <title>Antimicrobial susceptibility testing and tentative epidemiological cut-off values for Lactobacillaceae family species intended for ingestion.</title>
        <authorList>
            <person name="Noehr-Meldgaard K."/>
            <person name="Struve C."/>
            <person name="Ingmer H."/>
            <person name="Koza A."/>
            <person name="Al-Nakeeb K."/>
            <person name="Agersoe Y."/>
        </authorList>
    </citation>
    <scope>NUCLEOTIDE SEQUENCE [LARGE SCALE GENOMIC DNA]</scope>
    <source>
        <strain evidence="2 3">DSM 20193</strain>
    </source>
</reference>
<protein>
    <submittedName>
        <fullName evidence="2">Uncharacterized protein</fullName>
    </submittedName>
</protein>
<dbReference type="EMBL" id="JARGDN010000002">
    <property type="protein sequence ID" value="MDG9732826.1"/>
    <property type="molecule type" value="Genomic_DNA"/>
</dbReference>
<gene>
    <name evidence="2" type="ORF">P1N92_01675</name>
</gene>
<dbReference type="RefSeq" id="WP_010279049.1">
    <property type="nucleotide sequence ID" value="NZ_BMBQ01000009.1"/>
</dbReference>
<dbReference type="GeneID" id="64344344"/>
<keyword evidence="3" id="KW-1185">Reference proteome</keyword>
<sequence length="45" mass="5086">MAKIVNREETQTTPIDDLFVLPNEKEDDVARTAALGRDSETETHK</sequence>
<proteinExistence type="predicted"/>
<organism evidence="2 3">
    <name type="scientific">Leuconostoc pseudomesenteroides</name>
    <dbReference type="NCBI Taxonomy" id="33968"/>
    <lineage>
        <taxon>Bacteria</taxon>
        <taxon>Bacillati</taxon>
        <taxon>Bacillota</taxon>
        <taxon>Bacilli</taxon>
        <taxon>Lactobacillales</taxon>
        <taxon>Lactobacillaceae</taxon>
        <taxon>Leuconostoc</taxon>
    </lineage>
</organism>